<dbReference type="InterPro" id="IPR010131">
    <property type="entry name" value="MdtP/NodT-like"/>
</dbReference>
<dbReference type="HOGENOM" id="CLU_012817_14_4_10"/>
<proteinExistence type="predicted"/>
<dbReference type="GO" id="GO:0015562">
    <property type="term" value="F:efflux transmembrane transporter activity"/>
    <property type="evidence" value="ECO:0007669"/>
    <property type="project" value="InterPro"/>
</dbReference>
<sequence>MCLQQTDNFVKVYIIAFCVLASSIFPALKVSAQDTLRINQKEAESLFLTQNLDLIAQKLSIRQAEAAIIQARLWPNPEFSLDEVNLWATRNQLSSGETIPPLFGNVGRNREFTAELSQLIETGGKRRKRIALESVSRDMAAEYFGELVRELKMQLRGGLFELAYQQAYVTELLAQDAVLARLVAAFEGQYSRGNVNKGELFRLRAVKLELAQQIVEIQKEIHGLQKDLTVLLHTPANAYLVFEAPDRPDTGPLATLSLDALTTTALANRPDARISILQQQWAQKKYDYEYAQRKPDVNVGINYDRGGNFLLNFFGFGVKFDVPVFNRNQGAILESKVGIEHAQVQNDQKSLQVQTEVTEAFRNLRKHLGVYQSLDPAYSDELGQVLESYTRQFVQRNVSMVEYLDFLEAVLANKRTILTALKDLRQSREALIYVTGSEIQ</sequence>
<dbReference type="STRING" id="471854.Dfer_1811"/>
<name>C6VUR3_DYAFD</name>
<evidence type="ECO:0000256" key="1">
    <source>
        <dbReference type="SAM" id="Phobius"/>
    </source>
</evidence>
<accession>C6VUR3</accession>
<dbReference type="PANTHER" id="PTHR30203:SF23">
    <property type="entry name" value="OUTER MEMBRANE EFFLUX PROTEIN"/>
    <property type="match status" value="1"/>
</dbReference>
<keyword evidence="1" id="KW-0472">Membrane</keyword>
<dbReference type="Gene3D" id="1.20.1600.10">
    <property type="entry name" value="Outer membrane efflux proteins (OEP)"/>
    <property type="match status" value="1"/>
</dbReference>
<evidence type="ECO:0000313" key="3">
    <source>
        <dbReference type="Proteomes" id="UP000002011"/>
    </source>
</evidence>
<dbReference type="AlphaFoldDB" id="C6VUR3"/>
<evidence type="ECO:0000313" key="2">
    <source>
        <dbReference type="EMBL" id="ACT93050.1"/>
    </source>
</evidence>
<gene>
    <name evidence="2" type="ordered locus">Dfer_1811</name>
</gene>
<organism evidence="2 3">
    <name type="scientific">Dyadobacter fermentans (strain ATCC 700827 / DSM 18053 / CIP 107007 / KCTC 52180 / NS114)</name>
    <dbReference type="NCBI Taxonomy" id="471854"/>
    <lineage>
        <taxon>Bacteria</taxon>
        <taxon>Pseudomonadati</taxon>
        <taxon>Bacteroidota</taxon>
        <taxon>Cytophagia</taxon>
        <taxon>Cytophagales</taxon>
        <taxon>Spirosomataceae</taxon>
        <taxon>Dyadobacter</taxon>
    </lineage>
</organism>
<dbReference type="EMBL" id="CP001619">
    <property type="protein sequence ID" value="ACT93050.1"/>
    <property type="molecule type" value="Genomic_DNA"/>
</dbReference>
<dbReference type="eggNOG" id="COG1538">
    <property type="taxonomic scope" value="Bacteria"/>
</dbReference>
<dbReference type="PANTHER" id="PTHR30203">
    <property type="entry name" value="OUTER MEMBRANE CATION EFFLUX PROTEIN"/>
    <property type="match status" value="1"/>
</dbReference>
<dbReference type="SUPFAM" id="SSF56954">
    <property type="entry name" value="Outer membrane efflux proteins (OEP)"/>
    <property type="match status" value="1"/>
</dbReference>
<feature type="transmembrane region" description="Helical" evidence="1">
    <location>
        <begin position="12"/>
        <end position="32"/>
    </location>
</feature>
<keyword evidence="1" id="KW-0812">Transmembrane</keyword>
<keyword evidence="1" id="KW-1133">Transmembrane helix</keyword>
<dbReference type="Proteomes" id="UP000002011">
    <property type="component" value="Chromosome"/>
</dbReference>
<keyword evidence="3" id="KW-1185">Reference proteome</keyword>
<protein>
    <submittedName>
        <fullName evidence="2">Outer membrane efflux protein</fullName>
    </submittedName>
</protein>
<reference evidence="2 3" key="1">
    <citation type="journal article" date="2009" name="Stand. Genomic Sci.">
        <title>Complete genome sequence of Dyadobacter fermentans type strain (NS114).</title>
        <authorList>
            <person name="Lang E."/>
            <person name="Lapidus A."/>
            <person name="Chertkov O."/>
            <person name="Brettin T."/>
            <person name="Detter J.C."/>
            <person name="Han C."/>
            <person name="Copeland A."/>
            <person name="Glavina Del Rio T."/>
            <person name="Nolan M."/>
            <person name="Chen F."/>
            <person name="Lucas S."/>
            <person name="Tice H."/>
            <person name="Cheng J.F."/>
            <person name="Land M."/>
            <person name="Hauser L."/>
            <person name="Chang Y.J."/>
            <person name="Jeffries C.D."/>
            <person name="Kopitz M."/>
            <person name="Bruce D."/>
            <person name="Goodwin L."/>
            <person name="Pitluck S."/>
            <person name="Ovchinnikova G."/>
            <person name="Pati A."/>
            <person name="Ivanova N."/>
            <person name="Mavrommatis K."/>
            <person name="Chen A."/>
            <person name="Palaniappan K."/>
            <person name="Chain P."/>
            <person name="Bristow J."/>
            <person name="Eisen J.A."/>
            <person name="Markowitz V."/>
            <person name="Hugenholtz P."/>
            <person name="Goker M."/>
            <person name="Rohde M."/>
            <person name="Kyrpides N.C."/>
            <person name="Klenk H.P."/>
        </authorList>
    </citation>
    <scope>NUCLEOTIDE SEQUENCE [LARGE SCALE GENOMIC DNA]</scope>
    <source>
        <strain evidence="3">ATCC 700827 / DSM 18053 / CIP 107007 / KCTC 52180 / NS114</strain>
    </source>
</reference>
<dbReference type="KEGG" id="dfe:Dfer_1811"/>